<keyword evidence="2" id="KW-1185">Reference proteome</keyword>
<sequence>MRQSLGFDPLYEVNTFAELARFPGVAGRLRDVPLEAPIPRGLQATLSTYPEHHPRIMLRRGHE</sequence>
<evidence type="ECO:0000313" key="2">
    <source>
        <dbReference type="Proteomes" id="UP001309705"/>
    </source>
</evidence>
<accession>A0ABU6JQZ2</accession>
<gene>
    <name evidence="1" type="ORF">VSX58_10335</name>
</gene>
<reference evidence="1 2" key="1">
    <citation type="journal article" date="2017" name="Int. J. Syst. Evol. Microbiol.">
        <title>Brenneria populi subsp. brevivirga subsp. nov. isolated from symptomatic bark of Populus x euramericana canker, and description of Brenneria populi subsp. populi subsp. nov.</title>
        <authorList>
            <person name="Zheng M.H."/>
            <person name="Piao C.G."/>
            <person name="Xue H."/>
            <person name="Guo M.W."/>
            <person name="Li Y."/>
        </authorList>
    </citation>
    <scope>NUCLEOTIDE SEQUENCE [LARGE SCALE GENOMIC DNA]</scope>
    <source>
        <strain evidence="1 2">D9-5</strain>
    </source>
</reference>
<evidence type="ECO:0000313" key="1">
    <source>
        <dbReference type="EMBL" id="MEC5342995.1"/>
    </source>
</evidence>
<organism evidence="1 2">
    <name type="scientific">Brenneria populi</name>
    <dbReference type="NCBI Taxonomy" id="1505588"/>
    <lineage>
        <taxon>Bacteria</taxon>
        <taxon>Pseudomonadati</taxon>
        <taxon>Pseudomonadota</taxon>
        <taxon>Gammaproteobacteria</taxon>
        <taxon>Enterobacterales</taxon>
        <taxon>Pectobacteriaceae</taxon>
        <taxon>Brenneria</taxon>
    </lineage>
</organism>
<dbReference type="Proteomes" id="UP001309705">
    <property type="component" value="Unassembled WGS sequence"/>
</dbReference>
<proteinExistence type="predicted"/>
<comment type="caution">
    <text evidence="1">The sequence shown here is derived from an EMBL/GenBank/DDBJ whole genome shotgun (WGS) entry which is preliminary data.</text>
</comment>
<name>A0ABU6JQZ2_9GAMM</name>
<protein>
    <submittedName>
        <fullName evidence="1">Uncharacterized protein</fullName>
    </submittedName>
</protein>
<dbReference type="RefSeq" id="WP_327617991.1">
    <property type="nucleotide sequence ID" value="NZ_JAYWTM010000007.1"/>
</dbReference>
<dbReference type="EMBL" id="JAYWTM010000007">
    <property type="protein sequence ID" value="MEC5342995.1"/>
    <property type="molecule type" value="Genomic_DNA"/>
</dbReference>